<gene>
    <name evidence="1" type="ORF">HNQ93_003409</name>
</gene>
<sequence length="67" mass="7553">MTISEILLIVANIRLAELYLFRLSHILAKAHVYSVLPLFLPRLLVVLPRLQALAFALVMQTIAKSLL</sequence>
<dbReference type="RefSeq" id="WP_183404612.1">
    <property type="nucleotide sequence ID" value="NZ_JACHGG010000005.1"/>
</dbReference>
<evidence type="ECO:0000313" key="2">
    <source>
        <dbReference type="Proteomes" id="UP000532746"/>
    </source>
</evidence>
<dbReference type="AlphaFoldDB" id="A0A7W9T302"/>
<name>A0A7W9T302_9BACT</name>
<comment type="caution">
    <text evidence="1">The sequence shown here is derived from an EMBL/GenBank/DDBJ whole genome shotgun (WGS) entry which is preliminary data.</text>
</comment>
<organism evidence="1 2">
    <name type="scientific">Hymenobacter luteus</name>
    <dbReference type="NCBI Taxonomy" id="1411122"/>
    <lineage>
        <taxon>Bacteria</taxon>
        <taxon>Pseudomonadati</taxon>
        <taxon>Bacteroidota</taxon>
        <taxon>Cytophagia</taxon>
        <taxon>Cytophagales</taxon>
        <taxon>Hymenobacteraceae</taxon>
        <taxon>Hymenobacter</taxon>
    </lineage>
</organism>
<dbReference type="EMBL" id="JACHGG010000005">
    <property type="protein sequence ID" value="MBB6060535.1"/>
    <property type="molecule type" value="Genomic_DNA"/>
</dbReference>
<proteinExistence type="predicted"/>
<dbReference type="Proteomes" id="UP000532746">
    <property type="component" value="Unassembled WGS sequence"/>
</dbReference>
<reference evidence="1 2" key="1">
    <citation type="submission" date="2020-08" db="EMBL/GenBank/DDBJ databases">
        <title>Genomic Encyclopedia of Type Strains, Phase IV (KMG-IV): sequencing the most valuable type-strain genomes for metagenomic binning, comparative biology and taxonomic classification.</title>
        <authorList>
            <person name="Goeker M."/>
        </authorList>
    </citation>
    <scope>NUCLEOTIDE SEQUENCE [LARGE SCALE GENOMIC DNA]</scope>
    <source>
        <strain evidence="1 2">DSM 26718</strain>
    </source>
</reference>
<protein>
    <submittedName>
        <fullName evidence="1">Uncharacterized protein</fullName>
    </submittedName>
</protein>
<accession>A0A7W9T302</accession>
<keyword evidence="2" id="KW-1185">Reference proteome</keyword>
<evidence type="ECO:0000313" key="1">
    <source>
        <dbReference type="EMBL" id="MBB6060535.1"/>
    </source>
</evidence>